<evidence type="ECO:0000313" key="1">
    <source>
        <dbReference type="EMBL" id="KAI5332521.1"/>
    </source>
</evidence>
<reference evidence="1 2" key="1">
    <citation type="journal article" date="2022" name="G3 (Bethesda)">
        <title>Whole-genome sequence and methylome profiling of the almond [Prunus dulcis (Mill.) D.A. Webb] cultivar 'Nonpareil'.</title>
        <authorList>
            <person name="D'Amico-Willman K.M."/>
            <person name="Ouma W.Z."/>
            <person name="Meulia T."/>
            <person name="Sideli G.M."/>
            <person name="Gradziel T.M."/>
            <person name="Fresnedo-Ramirez J."/>
        </authorList>
    </citation>
    <scope>NUCLEOTIDE SEQUENCE [LARGE SCALE GENOMIC DNA]</scope>
    <source>
        <strain evidence="1">Clone GOH B32 T37-40</strain>
    </source>
</reference>
<evidence type="ECO:0000313" key="2">
    <source>
        <dbReference type="Proteomes" id="UP001054821"/>
    </source>
</evidence>
<dbReference type="Proteomes" id="UP001054821">
    <property type="component" value="Chromosome 4"/>
</dbReference>
<accession>A0AAD4VYW6</accession>
<proteinExistence type="predicted"/>
<sequence>MKNYISTIFTKCTNGAKPNKTASGLINVIKKEGSWTWLTKVCILTIQNRSLHHLKFSSKVHHFNLDKPFLKAKCYTETVKFVPGGHG</sequence>
<keyword evidence="2" id="KW-1185">Reference proteome</keyword>
<dbReference type="AlphaFoldDB" id="A0AAD4VYW6"/>
<comment type="caution">
    <text evidence="1">The sequence shown here is derived from an EMBL/GenBank/DDBJ whole genome shotgun (WGS) entry which is preliminary data.</text>
</comment>
<gene>
    <name evidence="1" type="ORF">L3X38_022650</name>
</gene>
<name>A0AAD4VYW6_PRUDU</name>
<organism evidence="1 2">
    <name type="scientific">Prunus dulcis</name>
    <name type="common">Almond</name>
    <name type="synonym">Amygdalus dulcis</name>
    <dbReference type="NCBI Taxonomy" id="3755"/>
    <lineage>
        <taxon>Eukaryota</taxon>
        <taxon>Viridiplantae</taxon>
        <taxon>Streptophyta</taxon>
        <taxon>Embryophyta</taxon>
        <taxon>Tracheophyta</taxon>
        <taxon>Spermatophyta</taxon>
        <taxon>Magnoliopsida</taxon>
        <taxon>eudicotyledons</taxon>
        <taxon>Gunneridae</taxon>
        <taxon>Pentapetalae</taxon>
        <taxon>rosids</taxon>
        <taxon>fabids</taxon>
        <taxon>Rosales</taxon>
        <taxon>Rosaceae</taxon>
        <taxon>Amygdaloideae</taxon>
        <taxon>Amygdaleae</taxon>
        <taxon>Prunus</taxon>
    </lineage>
</organism>
<dbReference type="EMBL" id="JAJFAZ020000004">
    <property type="protein sequence ID" value="KAI5332521.1"/>
    <property type="molecule type" value="Genomic_DNA"/>
</dbReference>
<protein>
    <submittedName>
        <fullName evidence="1">Uncharacterized protein</fullName>
    </submittedName>
</protein>